<sequence length="108" mass="12955">MPSFAGVITRRYPRDELERERFTQMIKKREHPVFYLNPDLVAVFAANNMWRSRKHRVTNMNGAKRFQRPKPNNRQKPKARDPRHDRPALDLYVPSAVHYTWWLAAPSR</sequence>
<proteinExistence type="predicted"/>
<comment type="caution">
    <text evidence="2">The sequence shown here is derived from an EMBL/GenBank/DDBJ whole genome shotgun (WGS) entry which is preliminary data.</text>
</comment>
<feature type="region of interest" description="Disordered" evidence="1">
    <location>
        <begin position="57"/>
        <end position="87"/>
    </location>
</feature>
<dbReference type="EMBL" id="JAVFKD010000012">
    <property type="protein sequence ID" value="KAK5992303.1"/>
    <property type="molecule type" value="Genomic_DNA"/>
</dbReference>
<keyword evidence="3" id="KW-1185">Reference proteome</keyword>
<protein>
    <submittedName>
        <fullName evidence="2">Uncharacterized protein</fullName>
    </submittedName>
</protein>
<name>A0ABR0SJH8_9HYPO</name>
<gene>
    <name evidence="2" type="ORF">PT974_05704</name>
</gene>
<evidence type="ECO:0000313" key="2">
    <source>
        <dbReference type="EMBL" id="KAK5992303.1"/>
    </source>
</evidence>
<evidence type="ECO:0000256" key="1">
    <source>
        <dbReference type="SAM" id="MobiDB-lite"/>
    </source>
</evidence>
<feature type="compositionally biased region" description="Basic and acidic residues" evidence="1">
    <location>
        <begin position="78"/>
        <end position="87"/>
    </location>
</feature>
<feature type="compositionally biased region" description="Basic residues" evidence="1">
    <location>
        <begin position="65"/>
        <end position="77"/>
    </location>
</feature>
<accession>A0ABR0SJH8</accession>
<evidence type="ECO:0000313" key="3">
    <source>
        <dbReference type="Proteomes" id="UP001338125"/>
    </source>
</evidence>
<reference evidence="2 3" key="1">
    <citation type="submission" date="2024-01" db="EMBL/GenBank/DDBJ databases">
        <title>Complete genome of Cladobotryum mycophilum ATHUM6906.</title>
        <authorList>
            <person name="Christinaki A.C."/>
            <person name="Myridakis A.I."/>
            <person name="Kouvelis V.N."/>
        </authorList>
    </citation>
    <scope>NUCLEOTIDE SEQUENCE [LARGE SCALE GENOMIC DNA]</scope>
    <source>
        <strain evidence="2 3">ATHUM6906</strain>
    </source>
</reference>
<organism evidence="2 3">
    <name type="scientific">Cladobotryum mycophilum</name>
    <dbReference type="NCBI Taxonomy" id="491253"/>
    <lineage>
        <taxon>Eukaryota</taxon>
        <taxon>Fungi</taxon>
        <taxon>Dikarya</taxon>
        <taxon>Ascomycota</taxon>
        <taxon>Pezizomycotina</taxon>
        <taxon>Sordariomycetes</taxon>
        <taxon>Hypocreomycetidae</taxon>
        <taxon>Hypocreales</taxon>
        <taxon>Hypocreaceae</taxon>
        <taxon>Cladobotryum</taxon>
    </lineage>
</organism>
<dbReference type="Proteomes" id="UP001338125">
    <property type="component" value="Unassembled WGS sequence"/>
</dbReference>